<evidence type="ECO:0000259" key="1">
    <source>
        <dbReference type="Pfam" id="PF03171"/>
    </source>
</evidence>
<dbReference type="Proteomes" id="UP000242715">
    <property type="component" value="Unassembled WGS sequence"/>
</dbReference>
<dbReference type="Pfam" id="PF03171">
    <property type="entry name" value="2OG-FeII_Oxy"/>
    <property type="match status" value="1"/>
</dbReference>
<protein>
    <recommendedName>
        <fullName evidence="1">Isopenicillin N synthase-like Fe(2+) 2OG dioxygenase domain-containing protein</fullName>
    </recommendedName>
</protein>
<keyword evidence="3" id="KW-1185">Reference proteome</keyword>
<organism evidence="2 3">
    <name type="scientific">Trifolium subterraneum</name>
    <name type="common">Subterranean clover</name>
    <dbReference type="NCBI Taxonomy" id="3900"/>
    <lineage>
        <taxon>Eukaryota</taxon>
        <taxon>Viridiplantae</taxon>
        <taxon>Streptophyta</taxon>
        <taxon>Embryophyta</taxon>
        <taxon>Tracheophyta</taxon>
        <taxon>Spermatophyta</taxon>
        <taxon>Magnoliopsida</taxon>
        <taxon>eudicotyledons</taxon>
        <taxon>Gunneridae</taxon>
        <taxon>Pentapetalae</taxon>
        <taxon>rosids</taxon>
        <taxon>fabids</taxon>
        <taxon>Fabales</taxon>
        <taxon>Fabaceae</taxon>
        <taxon>Papilionoideae</taxon>
        <taxon>50 kb inversion clade</taxon>
        <taxon>NPAAA clade</taxon>
        <taxon>Hologalegina</taxon>
        <taxon>IRL clade</taxon>
        <taxon>Trifolieae</taxon>
        <taxon>Trifolium</taxon>
    </lineage>
</organism>
<dbReference type="PANTHER" id="PTHR47990">
    <property type="entry name" value="2-OXOGLUTARATE (2OG) AND FE(II)-DEPENDENT OXYGENASE SUPERFAMILY PROTEIN-RELATED"/>
    <property type="match status" value="1"/>
</dbReference>
<sequence length="130" mass="14865">MKVQMCTFRRHKIHIFFNAYINFDVQGCGKFLPFDVLTTIGLGIILKALSNGLYKSVWHRAIVNADKPRLSVASFLCPGTEALICPAKPLTENGTGAVYRGFTYAEYYSKFWSRDLDQEHCLEFFKNNQT</sequence>
<dbReference type="SUPFAM" id="SSF51197">
    <property type="entry name" value="Clavaminate synthase-like"/>
    <property type="match status" value="1"/>
</dbReference>
<dbReference type="InterPro" id="IPR050231">
    <property type="entry name" value="Iron_ascorbate_oxido_reductase"/>
</dbReference>
<dbReference type="InterPro" id="IPR027443">
    <property type="entry name" value="IPNS-like_sf"/>
</dbReference>
<evidence type="ECO:0000313" key="3">
    <source>
        <dbReference type="Proteomes" id="UP000242715"/>
    </source>
</evidence>
<dbReference type="InterPro" id="IPR044861">
    <property type="entry name" value="IPNS-like_FE2OG_OXY"/>
</dbReference>
<name>A0A2Z6N9H7_TRISU</name>
<feature type="domain" description="Isopenicillin N synthase-like Fe(2+) 2OG dioxygenase" evidence="1">
    <location>
        <begin position="39"/>
        <end position="78"/>
    </location>
</feature>
<dbReference type="EMBL" id="DF973802">
    <property type="protein sequence ID" value="GAU40361.1"/>
    <property type="molecule type" value="Genomic_DNA"/>
</dbReference>
<dbReference type="AlphaFoldDB" id="A0A2Z6N9H7"/>
<reference evidence="3" key="1">
    <citation type="journal article" date="2017" name="Front. Plant Sci.">
        <title>Climate Clever Clovers: New Paradigm to Reduce the Environmental Footprint of Ruminants by Breeding Low Methanogenic Forages Utilizing Haplotype Variation.</title>
        <authorList>
            <person name="Kaur P."/>
            <person name="Appels R."/>
            <person name="Bayer P.E."/>
            <person name="Keeble-Gagnere G."/>
            <person name="Wang J."/>
            <person name="Hirakawa H."/>
            <person name="Shirasawa K."/>
            <person name="Vercoe P."/>
            <person name="Stefanova K."/>
            <person name="Durmic Z."/>
            <person name="Nichols P."/>
            <person name="Revell C."/>
            <person name="Isobe S.N."/>
            <person name="Edwards D."/>
            <person name="Erskine W."/>
        </authorList>
    </citation>
    <scope>NUCLEOTIDE SEQUENCE [LARGE SCALE GENOMIC DNA]</scope>
    <source>
        <strain evidence="3">cv. Daliak</strain>
    </source>
</reference>
<dbReference type="OrthoDB" id="288590at2759"/>
<proteinExistence type="predicted"/>
<accession>A0A2Z6N9H7</accession>
<dbReference type="Gene3D" id="2.60.120.330">
    <property type="entry name" value="B-lactam Antibiotic, Isopenicillin N Synthase, Chain"/>
    <property type="match status" value="1"/>
</dbReference>
<evidence type="ECO:0000313" key="2">
    <source>
        <dbReference type="EMBL" id="GAU40361.1"/>
    </source>
</evidence>
<gene>
    <name evidence="2" type="ORF">TSUD_319730</name>
</gene>